<dbReference type="Proteomes" id="UP001206925">
    <property type="component" value="Unassembled WGS sequence"/>
</dbReference>
<proteinExistence type="predicted"/>
<evidence type="ECO:0000313" key="1">
    <source>
        <dbReference type="EMBL" id="KAI7732418.1"/>
    </source>
</evidence>
<comment type="caution">
    <text evidence="1">The sequence shown here is derived from an EMBL/GenBank/DDBJ whole genome shotgun (WGS) entry which is preliminary data.</text>
</comment>
<name>A0AAD5G9T3_AMBAR</name>
<evidence type="ECO:0000313" key="2">
    <source>
        <dbReference type="Proteomes" id="UP001206925"/>
    </source>
</evidence>
<organism evidence="1 2">
    <name type="scientific">Ambrosia artemisiifolia</name>
    <name type="common">Common ragweed</name>
    <dbReference type="NCBI Taxonomy" id="4212"/>
    <lineage>
        <taxon>Eukaryota</taxon>
        <taxon>Viridiplantae</taxon>
        <taxon>Streptophyta</taxon>
        <taxon>Embryophyta</taxon>
        <taxon>Tracheophyta</taxon>
        <taxon>Spermatophyta</taxon>
        <taxon>Magnoliopsida</taxon>
        <taxon>eudicotyledons</taxon>
        <taxon>Gunneridae</taxon>
        <taxon>Pentapetalae</taxon>
        <taxon>asterids</taxon>
        <taxon>campanulids</taxon>
        <taxon>Asterales</taxon>
        <taxon>Asteraceae</taxon>
        <taxon>Asteroideae</taxon>
        <taxon>Heliantheae alliance</taxon>
        <taxon>Heliantheae</taxon>
        <taxon>Ambrosia</taxon>
    </lineage>
</organism>
<dbReference type="AlphaFoldDB" id="A0AAD5G9T3"/>
<protein>
    <submittedName>
        <fullName evidence="1">Uncharacterized protein</fullName>
    </submittedName>
</protein>
<sequence length="112" mass="13195">MMIYLVLQIYGPEYFPQVTELLRRLPRVILLMMKTNDCLRSVNNALLQKPYLESFLIIGRVSSEAVIEEKILRAKTLFSLISVWFEEISLEARFILMRIALWALQFKRSLSL</sequence>
<accession>A0AAD5G9T3</accession>
<reference evidence="1" key="1">
    <citation type="submission" date="2022-06" db="EMBL/GenBank/DDBJ databases">
        <title>Uncovering the hologenomic basis of an extraordinary plant invasion.</title>
        <authorList>
            <person name="Bieker V.C."/>
            <person name="Martin M.D."/>
            <person name="Gilbert T."/>
            <person name="Hodgins K."/>
            <person name="Battlay P."/>
            <person name="Petersen B."/>
            <person name="Wilson J."/>
        </authorList>
    </citation>
    <scope>NUCLEOTIDE SEQUENCE</scope>
    <source>
        <strain evidence="1">AA19_3_7</strain>
        <tissue evidence="1">Leaf</tissue>
    </source>
</reference>
<dbReference type="EMBL" id="JAMZMK010010235">
    <property type="protein sequence ID" value="KAI7732418.1"/>
    <property type="molecule type" value="Genomic_DNA"/>
</dbReference>
<keyword evidence="2" id="KW-1185">Reference proteome</keyword>
<gene>
    <name evidence="1" type="ORF">M8C21_028325</name>
</gene>